<reference evidence="1 2" key="1">
    <citation type="submission" date="2019-03" db="EMBL/GenBank/DDBJ databases">
        <title>Freshwater and sediment microbial communities from various areas in North America, analyzing microbe dynamics in response to fracking.</title>
        <authorList>
            <person name="Lamendella R."/>
        </authorList>
    </citation>
    <scope>NUCLEOTIDE SEQUENCE [LARGE SCALE GENOMIC DNA]</scope>
    <source>
        <strain evidence="1 2">114D</strain>
    </source>
</reference>
<protein>
    <submittedName>
        <fullName evidence="1">Uncharacterized protein</fullName>
    </submittedName>
</protein>
<accession>A0A4R6GYQ1</accession>
<dbReference type="RefSeq" id="WP_133465533.1">
    <property type="nucleotide sequence ID" value="NZ_SNWI01000006.1"/>
</dbReference>
<dbReference type="EMBL" id="SNWI01000006">
    <property type="protein sequence ID" value="TDN99994.1"/>
    <property type="molecule type" value="Genomic_DNA"/>
</dbReference>
<gene>
    <name evidence="1" type="ORF">DET52_106207</name>
</gene>
<evidence type="ECO:0000313" key="2">
    <source>
        <dbReference type="Proteomes" id="UP000294848"/>
    </source>
</evidence>
<name>A0A4R6GYQ1_9BACT</name>
<dbReference type="AlphaFoldDB" id="A0A4R6GYQ1"/>
<dbReference type="Proteomes" id="UP000294848">
    <property type="component" value="Unassembled WGS sequence"/>
</dbReference>
<evidence type="ECO:0000313" key="1">
    <source>
        <dbReference type="EMBL" id="TDN99994.1"/>
    </source>
</evidence>
<comment type="caution">
    <text evidence="1">The sequence shown here is derived from an EMBL/GenBank/DDBJ whole genome shotgun (WGS) entry which is preliminary data.</text>
</comment>
<organism evidence="1 2">
    <name type="scientific">Sunxiuqinia elliptica</name>
    <dbReference type="NCBI Taxonomy" id="655355"/>
    <lineage>
        <taxon>Bacteria</taxon>
        <taxon>Pseudomonadati</taxon>
        <taxon>Bacteroidota</taxon>
        <taxon>Bacteroidia</taxon>
        <taxon>Marinilabiliales</taxon>
        <taxon>Prolixibacteraceae</taxon>
        <taxon>Sunxiuqinia</taxon>
    </lineage>
</organism>
<proteinExistence type="predicted"/>
<sequence>MLKNILSSIFGLTKTNQNPFEESYIFSEEELKDIDPFYEIKQIVYQKNYASDKLSIPKIIFEGRNKYNGEKLADLHSRYFQTMPVKDGLKPFNLNSFILQIEKSLLLVEPMVQYEKLCWNNFHIKSVPVIEHAIECFQILADSQKIVELKEMLEYIPELNFYLDDAQRAEKFCFMLPSLLDFIKSKQGATIRDFAEKFPNHLEIIKPSLYYLAKYDILKKKKVGRYNFYEIA</sequence>